<evidence type="ECO:0000313" key="1">
    <source>
        <dbReference type="EMBL" id="CDX18992.1"/>
    </source>
</evidence>
<accession>A0A090DW58</accession>
<organism evidence="1 2">
    <name type="scientific">Mesorhizobium plurifarium</name>
    <dbReference type="NCBI Taxonomy" id="69974"/>
    <lineage>
        <taxon>Bacteria</taxon>
        <taxon>Pseudomonadati</taxon>
        <taxon>Pseudomonadota</taxon>
        <taxon>Alphaproteobacteria</taxon>
        <taxon>Hyphomicrobiales</taxon>
        <taxon>Phyllobacteriaceae</taxon>
        <taxon>Mesorhizobium</taxon>
    </lineage>
</organism>
<proteinExistence type="predicted"/>
<dbReference type="STRING" id="69974.MPLDJ20_150513"/>
<dbReference type="Pfam" id="PF07704">
    <property type="entry name" value="PSK_trans_fac"/>
    <property type="match status" value="1"/>
</dbReference>
<dbReference type="AlphaFoldDB" id="A0A090DW58"/>
<evidence type="ECO:0000313" key="2">
    <source>
        <dbReference type="Proteomes" id="UP000045285"/>
    </source>
</evidence>
<evidence type="ECO:0008006" key="3">
    <source>
        <dbReference type="Google" id="ProtNLM"/>
    </source>
</evidence>
<dbReference type="EMBL" id="CCMZ01000022">
    <property type="protein sequence ID" value="CDX18992.1"/>
    <property type="molecule type" value="Genomic_DNA"/>
</dbReference>
<sequence>MPLYIRDDEVDALATKLQREMNASSKTEAVRTALVHELERNRAKVPLRERIVRLQAEAKKIGLPNPDFDMKKFTDEMWEE</sequence>
<reference evidence="2" key="1">
    <citation type="submission" date="2014-08" db="EMBL/GenBank/DDBJ databases">
        <authorList>
            <person name="Moulin L."/>
        </authorList>
    </citation>
    <scope>NUCLEOTIDE SEQUENCE [LARGE SCALE GENOMIC DNA]</scope>
</reference>
<gene>
    <name evidence="1" type="ORF">MPL3356_290080</name>
</gene>
<protein>
    <recommendedName>
        <fullName evidence="3">Histidinol dehydrogenase</fullName>
    </recommendedName>
</protein>
<dbReference type="Proteomes" id="UP000045285">
    <property type="component" value="Unassembled WGS sequence"/>
</dbReference>
<name>A0A090DW58_MESPL</name>
<dbReference type="InterPro" id="IPR011660">
    <property type="entry name" value="VapB-like"/>
</dbReference>
<keyword evidence="2" id="KW-1185">Reference proteome</keyword>